<evidence type="ECO:0000313" key="2">
    <source>
        <dbReference type="EMBL" id="ROT96279.1"/>
    </source>
</evidence>
<comment type="caution">
    <text evidence="2">The sequence shown here is derived from an EMBL/GenBank/DDBJ whole genome shotgun (WGS) entry which is preliminary data.</text>
</comment>
<dbReference type="PROSITE" id="PS51257">
    <property type="entry name" value="PROKAR_LIPOPROTEIN"/>
    <property type="match status" value="1"/>
</dbReference>
<evidence type="ECO:0008006" key="4">
    <source>
        <dbReference type="Google" id="ProtNLM"/>
    </source>
</evidence>
<feature type="signal peptide" evidence="1">
    <location>
        <begin position="1"/>
        <end position="25"/>
    </location>
</feature>
<gene>
    <name evidence="2" type="ORF">EAT49_18740</name>
</gene>
<proteinExistence type="predicted"/>
<dbReference type="AlphaFoldDB" id="A0A3N2QM59"/>
<sequence length="75" mass="7088">MHTRLSARLVSVAAVAAVLGLSACAPNPQDADRAATGAAIAAGTTLLTGGDRRDVAGAALLGGAAGALCDDVGVC</sequence>
<dbReference type="EMBL" id="RDRB01000012">
    <property type="protein sequence ID" value="ROT96279.1"/>
    <property type="molecule type" value="Genomic_DNA"/>
</dbReference>
<evidence type="ECO:0000313" key="3">
    <source>
        <dbReference type="Proteomes" id="UP000268016"/>
    </source>
</evidence>
<dbReference type="Proteomes" id="UP000268016">
    <property type="component" value="Unassembled WGS sequence"/>
</dbReference>
<evidence type="ECO:0000256" key="1">
    <source>
        <dbReference type="SAM" id="SignalP"/>
    </source>
</evidence>
<name>A0A3N2QM59_9RHOB</name>
<keyword evidence="1" id="KW-0732">Signal</keyword>
<dbReference type="RefSeq" id="WP_123643847.1">
    <property type="nucleotide sequence ID" value="NZ_ML119092.1"/>
</dbReference>
<protein>
    <recommendedName>
        <fullName evidence="4">17 kDa surface antigen</fullName>
    </recommendedName>
</protein>
<organism evidence="2 3">
    <name type="scientific">Histidinibacterium lentulum</name>
    <dbReference type="NCBI Taxonomy" id="2480588"/>
    <lineage>
        <taxon>Bacteria</taxon>
        <taxon>Pseudomonadati</taxon>
        <taxon>Pseudomonadota</taxon>
        <taxon>Alphaproteobacteria</taxon>
        <taxon>Rhodobacterales</taxon>
        <taxon>Paracoccaceae</taxon>
        <taxon>Histidinibacterium</taxon>
    </lineage>
</organism>
<accession>A0A3N2QM59</accession>
<reference evidence="2 3" key="1">
    <citation type="submission" date="2018-10" db="EMBL/GenBank/DDBJ databases">
        <title>Histidinibacterium lentulum gen. nov., sp. nov., a marine bacterium from the culture broth of Picochlorum sp. 122.</title>
        <authorList>
            <person name="Wang G."/>
        </authorList>
    </citation>
    <scope>NUCLEOTIDE SEQUENCE [LARGE SCALE GENOMIC DNA]</scope>
    <source>
        <strain evidence="2 3">B17</strain>
    </source>
</reference>
<feature type="chain" id="PRO_5018033412" description="17 kDa surface antigen" evidence="1">
    <location>
        <begin position="26"/>
        <end position="75"/>
    </location>
</feature>
<keyword evidence="3" id="KW-1185">Reference proteome</keyword>